<dbReference type="Proteomes" id="UP000181942">
    <property type="component" value="Unassembled WGS sequence"/>
</dbReference>
<evidence type="ECO:0000259" key="4">
    <source>
        <dbReference type="PROSITE" id="PS50112"/>
    </source>
</evidence>
<dbReference type="Pfam" id="PF07730">
    <property type="entry name" value="HisKA_3"/>
    <property type="match status" value="1"/>
</dbReference>
<evidence type="ECO:0000256" key="1">
    <source>
        <dbReference type="ARBA" id="ARBA00022679"/>
    </source>
</evidence>
<feature type="domain" description="PAC" evidence="5">
    <location>
        <begin position="144"/>
        <end position="196"/>
    </location>
</feature>
<dbReference type="GO" id="GO:0046983">
    <property type="term" value="F:protein dimerization activity"/>
    <property type="evidence" value="ECO:0007669"/>
    <property type="project" value="InterPro"/>
</dbReference>
<dbReference type="Pfam" id="PF02518">
    <property type="entry name" value="HATPase_c"/>
    <property type="match status" value="1"/>
</dbReference>
<keyword evidence="2" id="KW-0418">Kinase</keyword>
<dbReference type="InterPro" id="IPR003594">
    <property type="entry name" value="HATPase_dom"/>
</dbReference>
<dbReference type="SUPFAM" id="SSF55874">
    <property type="entry name" value="ATPase domain of HSP90 chaperone/DNA topoisomerase II/histidine kinase"/>
    <property type="match status" value="1"/>
</dbReference>
<feature type="domain" description="PAS" evidence="4">
    <location>
        <begin position="71"/>
        <end position="116"/>
    </location>
</feature>
<gene>
    <name evidence="6" type="ORF">SAMN02787118_101202</name>
</gene>
<accession>A0A1I1Z9I6</accession>
<evidence type="ECO:0000313" key="7">
    <source>
        <dbReference type="Proteomes" id="UP000181942"/>
    </source>
</evidence>
<dbReference type="PROSITE" id="PS50113">
    <property type="entry name" value="PAC"/>
    <property type="match status" value="1"/>
</dbReference>
<proteinExistence type="predicted"/>
<dbReference type="Gene3D" id="1.20.5.1930">
    <property type="match status" value="1"/>
</dbReference>
<dbReference type="EMBL" id="FONR01000001">
    <property type="protein sequence ID" value="SFE28365.1"/>
    <property type="molecule type" value="Genomic_DNA"/>
</dbReference>
<dbReference type="InterPro" id="IPR050482">
    <property type="entry name" value="Sensor_HK_TwoCompSys"/>
</dbReference>
<dbReference type="InterPro" id="IPR000014">
    <property type="entry name" value="PAS"/>
</dbReference>
<reference evidence="6 7" key="1">
    <citation type="submission" date="2016-10" db="EMBL/GenBank/DDBJ databases">
        <authorList>
            <person name="de Groot N.N."/>
        </authorList>
    </citation>
    <scope>NUCLEOTIDE SEQUENCE [LARGE SCALE GENOMIC DNA]</scope>
    <source>
        <strain evidence="6 7">OK461</strain>
    </source>
</reference>
<dbReference type="Pfam" id="PF13426">
    <property type="entry name" value="PAS_9"/>
    <property type="match status" value="1"/>
</dbReference>
<dbReference type="GO" id="GO:0016020">
    <property type="term" value="C:membrane"/>
    <property type="evidence" value="ECO:0007669"/>
    <property type="project" value="InterPro"/>
</dbReference>
<dbReference type="NCBIfam" id="TIGR00229">
    <property type="entry name" value="sensory_box"/>
    <property type="match status" value="1"/>
</dbReference>
<dbReference type="InterPro" id="IPR035965">
    <property type="entry name" value="PAS-like_dom_sf"/>
</dbReference>
<protein>
    <submittedName>
        <fullName evidence="6">PAS domain S-box-containing protein</fullName>
    </submittedName>
</protein>
<sequence>MMAGLRHWCEGRPDMGDLHGSAIADGADDTVAPQTELERSALLVDELRQELDDTNRGLIALHTELETARLSEARLAAIVASSDDAMMSLGPGRLIETWNPGAERLFGHTEQNIVGQAIDSLMSDAACVAFLAVAEQIRSQGHADSYQSRWRRTDGAEVDVAVTVSPMRDAGGALIGFATAARDITHQLAAQAELAAARADREVMAERDRIARDLHDMVIQRVFGAGLALQSVTARITRPDSAARIHTVIDELDATIRELRGTIFELGQPAQKAASLRAQVLDEAATAQGRLGFAPAVEFDGPVDAALPDTTASHLLAALREALSNVARHAHASAVRVAVHAGDELLLEVTDNGRGIDPTVTRSSGLTNLRRRAEKLGGTFEVVGRPEGGTRLRWRIPLTAESPARTS</sequence>
<dbReference type="InterPro" id="IPR036890">
    <property type="entry name" value="HATPase_C_sf"/>
</dbReference>
<dbReference type="Gene3D" id="3.30.565.10">
    <property type="entry name" value="Histidine kinase-like ATPase, C-terminal domain"/>
    <property type="match status" value="1"/>
</dbReference>
<dbReference type="SUPFAM" id="SSF55785">
    <property type="entry name" value="PYP-like sensor domain (PAS domain)"/>
    <property type="match status" value="1"/>
</dbReference>
<dbReference type="Gene3D" id="3.30.450.20">
    <property type="entry name" value="PAS domain"/>
    <property type="match status" value="1"/>
</dbReference>
<dbReference type="CDD" id="cd16917">
    <property type="entry name" value="HATPase_UhpB-NarQ-NarX-like"/>
    <property type="match status" value="1"/>
</dbReference>
<dbReference type="InterPro" id="IPR000700">
    <property type="entry name" value="PAS-assoc_C"/>
</dbReference>
<keyword evidence="1" id="KW-0808">Transferase</keyword>
<evidence type="ECO:0000256" key="2">
    <source>
        <dbReference type="ARBA" id="ARBA00022777"/>
    </source>
</evidence>
<dbReference type="AlphaFoldDB" id="A0A1I1Z9I6"/>
<dbReference type="PANTHER" id="PTHR24421">
    <property type="entry name" value="NITRATE/NITRITE SENSOR PROTEIN NARX-RELATED"/>
    <property type="match status" value="1"/>
</dbReference>
<organism evidence="6 7">
    <name type="scientific">Streptomyces mirabilis</name>
    <dbReference type="NCBI Taxonomy" id="68239"/>
    <lineage>
        <taxon>Bacteria</taxon>
        <taxon>Bacillati</taxon>
        <taxon>Actinomycetota</taxon>
        <taxon>Actinomycetes</taxon>
        <taxon>Kitasatosporales</taxon>
        <taxon>Streptomycetaceae</taxon>
        <taxon>Streptomyces</taxon>
    </lineage>
</organism>
<keyword evidence="3" id="KW-0902">Two-component regulatory system</keyword>
<name>A0A1I1Z9I6_9ACTN</name>
<dbReference type="SMART" id="SM00091">
    <property type="entry name" value="PAS"/>
    <property type="match status" value="1"/>
</dbReference>
<dbReference type="CDD" id="cd00130">
    <property type="entry name" value="PAS"/>
    <property type="match status" value="1"/>
</dbReference>
<dbReference type="PANTHER" id="PTHR24421:SF56">
    <property type="entry name" value="OXYGEN SENSOR HISTIDINE KINASE RESPONSE REGULATOR DOST"/>
    <property type="match status" value="1"/>
</dbReference>
<evidence type="ECO:0000313" key="6">
    <source>
        <dbReference type="EMBL" id="SFE28365.1"/>
    </source>
</evidence>
<dbReference type="SMART" id="SM00387">
    <property type="entry name" value="HATPase_c"/>
    <property type="match status" value="1"/>
</dbReference>
<dbReference type="GO" id="GO:0000155">
    <property type="term" value="F:phosphorelay sensor kinase activity"/>
    <property type="evidence" value="ECO:0007669"/>
    <property type="project" value="InterPro"/>
</dbReference>
<dbReference type="InterPro" id="IPR011712">
    <property type="entry name" value="Sig_transdc_His_kin_sub3_dim/P"/>
</dbReference>
<dbReference type="PROSITE" id="PS50112">
    <property type="entry name" value="PAS"/>
    <property type="match status" value="1"/>
</dbReference>
<evidence type="ECO:0000256" key="3">
    <source>
        <dbReference type="ARBA" id="ARBA00023012"/>
    </source>
</evidence>
<evidence type="ECO:0000259" key="5">
    <source>
        <dbReference type="PROSITE" id="PS50113"/>
    </source>
</evidence>